<comment type="caution">
    <text evidence="3">The sequence shown here is derived from an EMBL/GenBank/DDBJ whole genome shotgun (WGS) entry which is preliminary data.</text>
</comment>
<accession>A0A4R6B1Q9</accession>
<feature type="signal peptide" evidence="2">
    <location>
        <begin position="1"/>
        <end position="18"/>
    </location>
</feature>
<keyword evidence="2" id="KW-0732">Signal</keyword>
<protein>
    <submittedName>
        <fullName evidence="3">DUF2796 domain-containing protein</fullName>
    </submittedName>
</protein>
<dbReference type="OrthoDB" id="7346546at2"/>
<keyword evidence="4" id="KW-1185">Reference proteome</keyword>
<feature type="chain" id="PRO_5020404208" evidence="2">
    <location>
        <begin position="19"/>
        <end position="243"/>
    </location>
</feature>
<evidence type="ECO:0000256" key="2">
    <source>
        <dbReference type="SAM" id="SignalP"/>
    </source>
</evidence>
<gene>
    <name evidence="3" type="ORF">E2L05_05265</name>
</gene>
<sequence length="243" mass="26850">MKQTLSLIALVAASPVLAEETRQLSAHEHGVGALNIAIDGNTVGMEFHAPGADIVGFEYAPESESDHAAVESALSLLETPLDLFVVPPAAGCSVVQASAELEHEEKDHDDHDEHMSEAGHEDHDEHDHEKEHDHDTEHSDDHDDHAHEDEHHTDEHEDHAHEDHEHSGEHEEHDHAGDAGHAEFHAEYTLTCDAPEELTDITFAYFDKFENAREVVVQVVTNSGAEAFEVERDAPTLDLRSLN</sequence>
<dbReference type="Proteomes" id="UP000294562">
    <property type="component" value="Unassembled WGS sequence"/>
</dbReference>
<dbReference type="InterPro" id="IPR021253">
    <property type="entry name" value="ZrgA-like"/>
</dbReference>
<evidence type="ECO:0000313" key="4">
    <source>
        <dbReference type="Proteomes" id="UP000294562"/>
    </source>
</evidence>
<dbReference type="AlphaFoldDB" id="A0A4R6B1Q9"/>
<dbReference type="EMBL" id="SMZO01000008">
    <property type="protein sequence ID" value="TDL90510.1"/>
    <property type="molecule type" value="Genomic_DNA"/>
</dbReference>
<proteinExistence type="predicted"/>
<name>A0A4R6B1Q9_9RHOB</name>
<evidence type="ECO:0000256" key="1">
    <source>
        <dbReference type="SAM" id="MobiDB-lite"/>
    </source>
</evidence>
<reference evidence="3 4" key="1">
    <citation type="submission" date="2019-03" db="EMBL/GenBank/DDBJ databases">
        <title>Rhodobacteraceae bacterium SM1902, a new member of the family Rhodobacteraceae isolated from Yantai.</title>
        <authorList>
            <person name="Sun Y."/>
        </authorList>
    </citation>
    <scope>NUCLEOTIDE SEQUENCE [LARGE SCALE GENOMIC DNA]</scope>
    <source>
        <strain evidence="3 4">SM1902</strain>
    </source>
</reference>
<dbReference type="Pfam" id="PF10986">
    <property type="entry name" value="ZrgA"/>
    <property type="match status" value="1"/>
</dbReference>
<evidence type="ECO:0000313" key="3">
    <source>
        <dbReference type="EMBL" id="TDL90510.1"/>
    </source>
</evidence>
<organism evidence="3 4">
    <name type="scientific">Meridianimarinicoccus aquatilis</name>
    <dbReference type="NCBI Taxonomy" id="2552766"/>
    <lineage>
        <taxon>Bacteria</taxon>
        <taxon>Pseudomonadati</taxon>
        <taxon>Pseudomonadota</taxon>
        <taxon>Alphaproteobacteria</taxon>
        <taxon>Rhodobacterales</taxon>
        <taxon>Paracoccaceae</taxon>
        <taxon>Meridianimarinicoccus</taxon>
    </lineage>
</organism>
<dbReference type="RefSeq" id="WP_133341851.1">
    <property type="nucleotide sequence ID" value="NZ_SMZO01000008.1"/>
</dbReference>
<feature type="region of interest" description="Disordered" evidence="1">
    <location>
        <begin position="102"/>
        <end position="177"/>
    </location>
</feature>